<feature type="non-terminal residue" evidence="3">
    <location>
        <position position="102"/>
    </location>
</feature>
<dbReference type="InterPro" id="IPR037764">
    <property type="entry name" value="CEBPZOS"/>
</dbReference>
<dbReference type="GeneID" id="115936836"/>
<dbReference type="Proteomes" id="UP000245341">
    <property type="component" value="Unplaced"/>
</dbReference>
<sequence>MARTMEPVAKKIFKGVLVVELLGVFGAYFLFNKMNTSQDFRQTMSKKFPFILEIYYKSIEQSGMYGVREQDLSYNYHCLGLAIKSSDLPIDNEIEHLFMLTK</sequence>
<protein>
    <submittedName>
        <fullName evidence="3">Protein CEBPZOS-like</fullName>
    </submittedName>
</protein>
<dbReference type="PANTHER" id="PTHR38001:SF1">
    <property type="entry name" value="PROTEIN CEBPZOS"/>
    <property type="match status" value="1"/>
</dbReference>
<dbReference type="PANTHER" id="PTHR38001">
    <property type="entry name" value="PROTEIN CEBPZOS"/>
    <property type="match status" value="1"/>
</dbReference>
<keyword evidence="2" id="KW-1185">Reference proteome</keyword>
<gene>
    <name evidence="3" type="primary">LOC115936836</name>
</gene>
<dbReference type="KEGG" id="lww:115936836"/>
<reference evidence="3" key="1">
    <citation type="submission" date="2025-08" db="UniProtKB">
        <authorList>
            <consortium name="RefSeq"/>
        </authorList>
    </citation>
    <scope>IDENTIFICATION</scope>
    <source>
        <tissue evidence="3">Liver</tissue>
    </source>
</reference>
<dbReference type="OrthoDB" id="5804148at2759"/>
<dbReference type="AlphaFoldDB" id="A0A7F8PZ34"/>
<evidence type="ECO:0000313" key="3">
    <source>
        <dbReference type="RefSeq" id="XP_030873541.1"/>
    </source>
</evidence>
<evidence type="ECO:0000256" key="1">
    <source>
        <dbReference type="SAM" id="Phobius"/>
    </source>
</evidence>
<name>A0A7F8PZ34_LEPWE</name>
<evidence type="ECO:0000313" key="2">
    <source>
        <dbReference type="Proteomes" id="UP000245341"/>
    </source>
</evidence>
<keyword evidence="1" id="KW-1133">Transmembrane helix</keyword>
<organism evidence="2 3">
    <name type="scientific">Leptonychotes weddellii</name>
    <name type="common">Weddell seal</name>
    <name type="synonym">Otaria weddellii</name>
    <dbReference type="NCBI Taxonomy" id="9713"/>
    <lineage>
        <taxon>Eukaryota</taxon>
        <taxon>Metazoa</taxon>
        <taxon>Chordata</taxon>
        <taxon>Craniata</taxon>
        <taxon>Vertebrata</taxon>
        <taxon>Euteleostomi</taxon>
        <taxon>Mammalia</taxon>
        <taxon>Eutheria</taxon>
        <taxon>Laurasiatheria</taxon>
        <taxon>Carnivora</taxon>
        <taxon>Caniformia</taxon>
        <taxon>Pinnipedia</taxon>
        <taxon>Phocidae</taxon>
        <taxon>Monachinae</taxon>
        <taxon>Lobodontini</taxon>
        <taxon>Leptonychotes</taxon>
    </lineage>
</organism>
<feature type="transmembrane region" description="Helical" evidence="1">
    <location>
        <begin position="12"/>
        <end position="31"/>
    </location>
</feature>
<keyword evidence="1" id="KW-0472">Membrane</keyword>
<accession>A0A7F8PZ34</accession>
<keyword evidence="1" id="KW-0812">Transmembrane</keyword>
<dbReference type="RefSeq" id="XP_030873541.1">
    <property type="nucleotide sequence ID" value="XM_031017681.1"/>
</dbReference>
<proteinExistence type="predicted"/>